<accession>A0A1G7LDD7</accession>
<sequence>MYMIMLQTKKTHPGAVTMVNKYKKSYFLTFTMLLLVSLMSCQSPTSSMKKFEWLPTECAPELYPAIIASASFIFPDGQRAPIIGTDPIKNGWGEDGTTAVIGDEQKPVPVKLEITWLSYTESKFYSGLFDLPVDKITKLFAKGYTHPYTLKHTSYKGMVVGMAPGGVVVVWIQGINNQVEIGRYQAQPSKITVEQFIAIKGYSSDMTHDLGAIVESIMKDEPEATANLKAKGLQLGLWDTYRERFNLKPVVSFEQSHNAKVTELFMHFYNGEQEDLVAEALQKPDYAERARLKNLRVKWTDEWGGKKTKYLLEVKLNETEVFKAYKDVYGDNAKQPAELFIQLNPGNNKYRLFLQHDTKKIELVKGEGSIYLDV</sequence>
<organism evidence="1 2">
    <name type="scientific">Mucilaginibacter pineti</name>
    <dbReference type="NCBI Taxonomy" id="1391627"/>
    <lineage>
        <taxon>Bacteria</taxon>
        <taxon>Pseudomonadati</taxon>
        <taxon>Bacteroidota</taxon>
        <taxon>Sphingobacteriia</taxon>
        <taxon>Sphingobacteriales</taxon>
        <taxon>Sphingobacteriaceae</taxon>
        <taxon>Mucilaginibacter</taxon>
    </lineage>
</organism>
<evidence type="ECO:0000313" key="1">
    <source>
        <dbReference type="EMBL" id="SDF47324.1"/>
    </source>
</evidence>
<dbReference type="Pfam" id="PF11153">
    <property type="entry name" value="DUF2931"/>
    <property type="match status" value="1"/>
</dbReference>
<proteinExistence type="predicted"/>
<reference evidence="1 2" key="1">
    <citation type="submission" date="2016-10" db="EMBL/GenBank/DDBJ databases">
        <authorList>
            <person name="de Groot N.N."/>
        </authorList>
    </citation>
    <scope>NUCLEOTIDE SEQUENCE [LARGE SCALE GENOMIC DNA]</scope>
    <source>
        <strain evidence="1 2">47C3B</strain>
    </source>
</reference>
<evidence type="ECO:0008006" key="3">
    <source>
        <dbReference type="Google" id="ProtNLM"/>
    </source>
</evidence>
<dbReference type="InterPro" id="IPR021326">
    <property type="entry name" value="DUF2931"/>
</dbReference>
<dbReference type="EMBL" id="FNAI01000018">
    <property type="protein sequence ID" value="SDF47324.1"/>
    <property type="molecule type" value="Genomic_DNA"/>
</dbReference>
<dbReference type="Proteomes" id="UP000199072">
    <property type="component" value="Unassembled WGS sequence"/>
</dbReference>
<protein>
    <recommendedName>
        <fullName evidence="3">DUF2931 family protein</fullName>
    </recommendedName>
</protein>
<evidence type="ECO:0000313" key="2">
    <source>
        <dbReference type="Proteomes" id="UP000199072"/>
    </source>
</evidence>
<dbReference type="OrthoDB" id="5702951at2"/>
<gene>
    <name evidence="1" type="ORF">SAMN05216464_118122</name>
</gene>
<name>A0A1G7LDD7_9SPHI</name>
<dbReference type="AlphaFoldDB" id="A0A1G7LDD7"/>
<keyword evidence="2" id="KW-1185">Reference proteome</keyword>